<accession>A0A9P0GZR4</accession>
<dbReference type="PANTHER" id="PTHR39960">
    <property type="entry name" value="LD34147P"/>
    <property type="match status" value="1"/>
</dbReference>
<organism evidence="4 5">
    <name type="scientific">Diabrotica balteata</name>
    <name type="common">Banded cucumber beetle</name>
    <dbReference type="NCBI Taxonomy" id="107213"/>
    <lineage>
        <taxon>Eukaryota</taxon>
        <taxon>Metazoa</taxon>
        <taxon>Ecdysozoa</taxon>
        <taxon>Arthropoda</taxon>
        <taxon>Hexapoda</taxon>
        <taxon>Insecta</taxon>
        <taxon>Pterygota</taxon>
        <taxon>Neoptera</taxon>
        <taxon>Endopterygota</taxon>
        <taxon>Coleoptera</taxon>
        <taxon>Polyphaga</taxon>
        <taxon>Cucujiformia</taxon>
        <taxon>Chrysomeloidea</taxon>
        <taxon>Chrysomelidae</taxon>
        <taxon>Galerucinae</taxon>
        <taxon>Diabroticina</taxon>
        <taxon>Diabroticites</taxon>
        <taxon>Diabrotica</taxon>
    </lineage>
</organism>
<feature type="coiled-coil region" evidence="1">
    <location>
        <begin position="157"/>
        <end position="233"/>
    </location>
</feature>
<reference evidence="4" key="1">
    <citation type="submission" date="2022-01" db="EMBL/GenBank/DDBJ databases">
        <authorList>
            <person name="King R."/>
        </authorList>
    </citation>
    <scope>NUCLEOTIDE SEQUENCE</scope>
</reference>
<feature type="signal peptide" evidence="3">
    <location>
        <begin position="1"/>
        <end position="20"/>
    </location>
</feature>
<feature type="chain" id="PRO_5040118133" evidence="3">
    <location>
        <begin position="21"/>
        <end position="941"/>
    </location>
</feature>
<gene>
    <name evidence="4" type="ORF">DIABBA_LOCUS5376</name>
</gene>
<feature type="region of interest" description="Disordered" evidence="2">
    <location>
        <begin position="921"/>
        <end position="941"/>
    </location>
</feature>
<keyword evidence="5" id="KW-1185">Reference proteome</keyword>
<sequence length="941" mass="106026">MVASVVFFLVVLMGVMNTEAVVTNEDIRVAILQIVNVVRATGDKLEKHEYRDRVLGEQLKKGMINIDKRIKMLDPLKGTVGRLDERLAAVETILMQTNEREKMQLQRTYEAVIDIQKNLPVIMEEMKNEIISKISANEPPAQITEPIMSKKDFEKMEKEVMNKIDKVTNTIGKIENEVSKIKTDNQQVKDLHNKSSDNLEKLKRHFNDSQQLLNKYDKKLADYNSKTDNKENQEWKHNVIKALDGQKSSVKDILQDLKSLHSQVKQLPQKDVINKLQNSNNNCQDPSLKQVLHKIEGKLNKTHDEVTKNLNGLTQLTSTLNKSLANTNNAVNSQKSSAKDIIQNIKNVQNQLHKLPQIEELATGQRETIKKLEITMKNIDILRDVGNMVVGTSKTLVENCSKTNNGLDSQKSNLQEILRNVKNLPNQLHNIPQIDELAAAQRTAVNKLDDAVKNIHGLTEVTATLMKSIANANSALDAQKSNTQEVLSNIKNVQNQLRKLPQMDELSTEQRTAVNKLEDILKNINGLTEITGILMKSFANTNNALENQKTDVKGIIRNINNLQDKINYLPQKEEVLRKLEDISAGSRSSVSLEDIKEAINEMKNNINKNQNYTARNLRNITDATENLMKNVATNYAFNGQQSDVKEILIDVKNLQNKISQLPQKYDVGIHQNYTLQKLDKLSADVSICKQQSTDEVRHVLESIINNINKSHEDIIEKLNDLSEITATLGGNFVTNYDKIRNEIKGLNRLDQVMINTADSVIDTKRKVEFGVHQILAEISKYSKETTKHVQQAVSNRLDTFETSILDPDTGALANSTSKIEDDIQQVWRQIGIMYQQMSTNSDALKQLQNQTDAYITGSLGTMNNMKGKVGQITGRITEVDENLNYLLGRLSLVTQEFNGIKTGLSSALEKIKESFHAVQKKIDEGPGPHNIDSSEEVPPTA</sequence>
<dbReference type="PANTHER" id="PTHR39960:SF1">
    <property type="entry name" value="LD34147P"/>
    <property type="match status" value="1"/>
</dbReference>
<evidence type="ECO:0000313" key="4">
    <source>
        <dbReference type="EMBL" id="CAH1276112.1"/>
    </source>
</evidence>
<dbReference type="GO" id="GO:0005886">
    <property type="term" value="C:plasma membrane"/>
    <property type="evidence" value="ECO:0007669"/>
    <property type="project" value="TreeGrafter"/>
</dbReference>
<name>A0A9P0GZR4_DIABA</name>
<dbReference type="EMBL" id="OU898278">
    <property type="protein sequence ID" value="CAH1276112.1"/>
    <property type="molecule type" value="Genomic_DNA"/>
</dbReference>
<evidence type="ECO:0000256" key="1">
    <source>
        <dbReference type="SAM" id="Coils"/>
    </source>
</evidence>
<evidence type="ECO:0000313" key="5">
    <source>
        <dbReference type="Proteomes" id="UP001153709"/>
    </source>
</evidence>
<keyword evidence="3" id="KW-0732">Signal</keyword>
<keyword evidence="1" id="KW-0175">Coiled coil</keyword>
<dbReference type="Proteomes" id="UP001153709">
    <property type="component" value="Chromosome 3"/>
</dbReference>
<protein>
    <submittedName>
        <fullName evidence="4">Uncharacterized protein</fullName>
    </submittedName>
</protein>
<evidence type="ECO:0000256" key="3">
    <source>
        <dbReference type="SAM" id="SignalP"/>
    </source>
</evidence>
<dbReference type="AlphaFoldDB" id="A0A9P0GZR4"/>
<proteinExistence type="predicted"/>
<dbReference type="OrthoDB" id="8190635at2759"/>
<evidence type="ECO:0000256" key="2">
    <source>
        <dbReference type="SAM" id="MobiDB-lite"/>
    </source>
</evidence>